<evidence type="ECO:0000313" key="1">
    <source>
        <dbReference type="EMBL" id="UYF94042.1"/>
    </source>
</evidence>
<dbReference type="GeneID" id="83624164"/>
<protein>
    <submittedName>
        <fullName evidence="1">Uncharacterized protein</fullName>
    </submittedName>
</protein>
<reference evidence="1" key="1">
    <citation type="submission" date="2022-09" db="EMBL/GenBank/DDBJ databases">
        <title>The genome sequence of Rhodococcus aetherivorans N1.</title>
        <authorList>
            <person name="Jiang W."/>
        </authorList>
    </citation>
    <scope>NUCLEOTIDE SEQUENCE</scope>
    <source>
        <strain evidence="1">N1</strain>
    </source>
</reference>
<accession>A0AA46PNR3</accession>
<organism evidence="1 2">
    <name type="scientific">Rhodococcus aetherivorans</name>
    <dbReference type="NCBI Taxonomy" id="191292"/>
    <lineage>
        <taxon>Bacteria</taxon>
        <taxon>Bacillati</taxon>
        <taxon>Actinomycetota</taxon>
        <taxon>Actinomycetes</taxon>
        <taxon>Mycobacteriales</taxon>
        <taxon>Nocardiaceae</taxon>
        <taxon>Rhodococcus</taxon>
    </lineage>
</organism>
<gene>
    <name evidence="1" type="ORF">OCS65_27090</name>
</gene>
<dbReference type="AlphaFoldDB" id="A0AA46PNR3"/>
<dbReference type="Proteomes" id="UP001163947">
    <property type="component" value="Chromosome"/>
</dbReference>
<dbReference type="KEGG" id="rav:AAT18_02175"/>
<dbReference type="RefSeq" id="WP_050034441.1">
    <property type="nucleotide sequence ID" value="NZ_CP011341.1"/>
</dbReference>
<evidence type="ECO:0000313" key="2">
    <source>
        <dbReference type="Proteomes" id="UP001163947"/>
    </source>
</evidence>
<proteinExistence type="predicted"/>
<name>A0AA46PNR3_9NOCA</name>
<sequence>MTADLGTPVGRAALVETVRDPAPEGIAGILANGGVQTLIVDGGGATLMGHKDVWSGVARWRPEL</sequence>
<dbReference type="EMBL" id="CP106982">
    <property type="protein sequence ID" value="UYF94042.1"/>
    <property type="molecule type" value="Genomic_DNA"/>
</dbReference>